<accession>A0A0K0DGU8</accession>
<dbReference type="InterPro" id="IPR015943">
    <property type="entry name" value="WD40/YVTN_repeat-like_dom_sf"/>
</dbReference>
<reference evidence="9" key="1">
    <citation type="submission" date="2012-09" db="EMBL/GenBank/DDBJ databases">
        <authorList>
            <person name="Martin A.A."/>
        </authorList>
    </citation>
    <scope>NUCLEOTIDE SEQUENCE</scope>
</reference>
<evidence type="ECO:0000313" key="9">
    <source>
        <dbReference type="Proteomes" id="UP000035642"/>
    </source>
</evidence>
<evidence type="ECO:0000259" key="8">
    <source>
        <dbReference type="Pfam" id="PF24817"/>
    </source>
</evidence>
<feature type="domain" description="WDHD1/CFT4 helical bundle" evidence="7">
    <location>
        <begin position="648"/>
        <end position="706"/>
    </location>
</feature>
<dbReference type="Pfam" id="PF24817">
    <property type="entry name" value="WD40_WDHD1_1st"/>
    <property type="match status" value="1"/>
</dbReference>
<dbReference type="PANTHER" id="PTHR19932">
    <property type="entry name" value="WD REPEAT AND HMG-BOX DNA BINDING PROTEIN"/>
    <property type="match status" value="1"/>
</dbReference>
<feature type="compositionally biased region" description="Basic and acidic residues" evidence="5">
    <location>
        <begin position="265"/>
        <end position="274"/>
    </location>
</feature>
<dbReference type="GO" id="GO:0003682">
    <property type="term" value="F:chromatin binding"/>
    <property type="evidence" value="ECO:0007669"/>
    <property type="project" value="TreeGrafter"/>
</dbReference>
<evidence type="ECO:0000256" key="4">
    <source>
        <dbReference type="ARBA" id="ARBA00023242"/>
    </source>
</evidence>
<keyword evidence="9" id="KW-1185">Reference proteome</keyword>
<feature type="domain" description="WDHD1 first WD40" evidence="8">
    <location>
        <begin position="11"/>
        <end position="238"/>
    </location>
</feature>
<dbReference type="InterPro" id="IPR036322">
    <property type="entry name" value="WD40_repeat_dom_sf"/>
</dbReference>
<dbReference type="Proteomes" id="UP000035642">
    <property type="component" value="Unassembled WGS sequence"/>
</dbReference>
<dbReference type="SUPFAM" id="SSF50978">
    <property type="entry name" value="WD40 repeat-like"/>
    <property type="match status" value="2"/>
</dbReference>
<feature type="region of interest" description="Disordered" evidence="5">
    <location>
        <begin position="257"/>
        <end position="285"/>
    </location>
</feature>
<dbReference type="GO" id="GO:0043596">
    <property type="term" value="C:nuclear replication fork"/>
    <property type="evidence" value="ECO:0007669"/>
    <property type="project" value="TreeGrafter"/>
</dbReference>
<evidence type="ECO:0000259" key="6">
    <source>
        <dbReference type="Pfam" id="PF12341"/>
    </source>
</evidence>
<keyword evidence="2" id="KW-0853">WD repeat</keyword>
<dbReference type="AlphaFoldDB" id="A0A0K0DGU8"/>
<dbReference type="GO" id="GO:0006261">
    <property type="term" value="P:DNA-templated DNA replication"/>
    <property type="evidence" value="ECO:0007669"/>
    <property type="project" value="TreeGrafter"/>
</dbReference>
<keyword evidence="3" id="KW-0677">Repeat</keyword>
<dbReference type="PANTHER" id="PTHR19932:SF10">
    <property type="entry name" value="WD REPEAT AND HMG-BOX DNA-BINDING PROTEIN 1"/>
    <property type="match status" value="1"/>
</dbReference>
<dbReference type="Gene3D" id="2.130.10.10">
    <property type="entry name" value="YVTN repeat-like/Quinoprotein amine dehydrogenase"/>
    <property type="match status" value="1"/>
</dbReference>
<feature type="domain" description="WDHD1/CFT4 second beta-propeller" evidence="6">
    <location>
        <begin position="347"/>
        <end position="641"/>
    </location>
</feature>
<dbReference type="SMART" id="SM00320">
    <property type="entry name" value="WD40"/>
    <property type="match status" value="3"/>
</dbReference>
<reference evidence="10" key="2">
    <citation type="submission" date="2017-02" db="UniProtKB">
        <authorList>
            <consortium name="WormBaseParasite"/>
        </authorList>
    </citation>
    <scope>IDENTIFICATION</scope>
</reference>
<organism evidence="9 10">
    <name type="scientific">Angiostrongylus cantonensis</name>
    <name type="common">Rat lungworm</name>
    <dbReference type="NCBI Taxonomy" id="6313"/>
    <lineage>
        <taxon>Eukaryota</taxon>
        <taxon>Metazoa</taxon>
        <taxon>Ecdysozoa</taxon>
        <taxon>Nematoda</taxon>
        <taxon>Chromadorea</taxon>
        <taxon>Rhabditida</taxon>
        <taxon>Rhabditina</taxon>
        <taxon>Rhabditomorpha</taxon>
        <taxon>Strongyloidea</taxon>
        <taxon>Metastrongylidae</taxon>
        <taxon>Angiostrongylus</taxon>
    </lineage>
</organism>
<evidence type="ECO:0000256" key="1">
    <source>
        <dbReference type="ARBA" id="ARBA00004123"/>
    </source>
</evidence>
<dbReference type="InterPro" id="IPR001680">
    <property type="entry name" value="WD40_rpt"/>
</dbReference>
<protein>
    <submittedName>
        <fullName evidence="10">Mcl1_mid domain-containing protein</fullName>
    </submittedName>
</protein>
<dbReference type="GO" id="GO:0006281">
    <property type="term" value="P:DNA repair"/>
    <property type="evidence" value="ECO:0007669"/>
    <property type="project" value="TreeGrafter"/>
</dbReference>
<evidence type="ECO:0000256" key="5">
    <source>
        <dbReference type="SAM" id="MobiDB-lite"/>
    </source>
</evidence>
<proteinExistence type="predicted"/>
<dbReference type="InterPro" id="IPR048591">
    <property type="entry name" value="WDHD1/CFT4_hel"/>
</dbReference>
<feature type="compositionally biased region" description="Polar residues" evidence="5">
    <location>
        <begin position="808"/>
        <end position="822"/>
    </location>
</feature>
<feature type="region of interest" description="Disordered" evidence="5">
    <location>
        <begin position="799"/>
        <end position="840"/>
    </location>
</feature>
<evidence type="ECO:0000259" key="7">
    <source>
        <dbReference type="Pfam" id="PF20946"/>
    </source>
</evidence>
<dbReference type="WBParaSite" id="ACAC_0001034701-mRNA-1">
    <property type="protein sequence ID" value="ACAC_0001034701-mRNA-1"/>
    <property type="gene ID" value="ACAC_0001034701"/>
</dbReference>
<dbReference type="Pfam" id="PF12341">
    <property type="entry name" value="Mcl1_mid"/>
    <property type="match status" value="1"/>
</dbReference>
<evidence type="ECO:0000256" key="3">
    <source>
        <dbReference type="ARBA" id="ARBA00022737"/>
    </source>
</evidence>
<evidence type="ECO:0000256" key="2">
    <source>
        <dbReference type="ARBA" id="ARBA00022574"/>
    </source>
</evidence>
<dbReference type="GO" id="GO:0000278">
    <property type="term" value="P:mitotic cell cycle"/>
    <property type="evidence" value="ECO:0007669"/>
    <property type="project" value="TreeGrafter"/>
</dbReference>
<name>A0A0K0DGU8_ANGCA</name>
<dbReference type="STRING" id="6313.A0A0K0DGU8"/>
<comment type="subcellular location">
    <subcellularLocation>
        <location evidence="1">Nucleus</location>
    </subcellularLocation>
</comment>
<dbReference type="InterPro" id="IPR057646">
    <property type="entry name" value="WD40_WDHD1_1st"/>
</dbReference>
<dbReference type="Pfam" id="PF20946">
    <property type="entry name" value="Ctf4_C"/>
    <property type="match status" value="1"/>
</dbReference>
<evidence type="ECO:0000313" key="10">
    <source>
        <dbReference type="WBParaSite" id="ACAC_0001034701-mRNA-1"/>
    </source>
</evidence>
<keyword evidence="4" id="KW-0539">Nucleus</keyword>
<sequence length="912" mass="102352">MLYVQGENVFVGLTTTDLLTGIDKKIVGQCSLDNLESFRQLFTFSLEVTSIDASENYVVAGGSDFTVKKVNLNRNGPYDRVETNGEVLCVAIDPKEEVYAVACSDGTVSVFDIKSNEKRLMNSRHTLTWSVDGAHLYVPSQGCVKVIERDGWIISYNSLKAEGTASDVFSTSCLSRCGRYLCSSTLSNKILVWNLEDESVLAQYEYRRKEKATISCMKFIPFSEKDIVLVDIDEGLCILRDAIPSMRTEDAYKTHGTLENGCSSKNEKDDDVSRSPKTHFFDDEDDGDTRMSVDIGAIKKKYGFGDDGYGDLVDSHEFAISSKIRCAPAVPTAHVAPYRPPRIPSFFVSGASPSHLSERYLKWNHYGVVRTYSSESGSSIEVSFHDVSIHPTIVLDNGITEYVLADLSDQAIALASKKEERDEESELLVIHISSWDSESRRWNTKLSPEESALDVLVSREMICLITDKRRLRVFSLTGIQRHIVSHPSPMITATCFGTQVAICSVFGGDYYEKVDQLQPSYQYVVNIYDMDGKQWYRRSDSVKSIHLPVENQGNVLWLGYTNHGRLVAMDSSYTINLLTPSGFWLPIFDGGSEITSKSDAIWPIAVIEGGQCQIRYLSCKGSKYPLVAVKMTPHIAHWRLPYCAPELTSNHLKSLIKLFALACKSERDARAAELSGLVTSAKGILMMCNYAAKLKKSTLADKVASYGRENIPLSELTSSNGCSTLEKEPTPRPLLIKRKLDVLQPRSISMEEGTLDVSESASDFNDESYDIQSQESSVDQQVNETLSCESVVPIRRYNRNPFKRSEPSTDTPSFFDINTTTTNKKRAREEETPRSSTSKQLKLQFESVTNKNEENASTAYSLWMESNEESLRDIFSGNPEDFMKFCTQQFRMLSAKDKKMRDMVDYDRIQNL</sequence>
<dbReference type="InterPro" id="IPR022100">
    <property type="entry name" value="WDHD1/CFT4_beta-prop_2nd"/>
</dbReference>